<reference evidence="2" key="1">
    <citation type="journal article" date="2022" name="Mol. Ecol. Resour.">
        <title>The genomes of chicory, endive, great burdock and yacon provide insights into Asteraceae palaeo-polyploidization history and plant inulin production.</title>
        <authorList>
            <person name="Fan W."/>
            <person name="Wang S."/>
            <person name="Wang H."/>
            <person name="Wang A."/>
            <person name="Jiang F."/>
            <person name="Liu H."/>
            <person name="Zhao H."/>
            <person name="Xu D."/>
            <person name="Zhang Y."/>
        </authorList>
    </citation>
    <scope>NUCLEOTIDE SEQUENCE [LARGE SCALE GENOMIC DNA]</scope>
    <source>
        <strain evidence="2">cv. Niubang</strain>
    </source>
</reference>
<keyword evidence="2" id="KW-1185">Reference proteome</keyword>
<dbReference type="Proteomes" id="UP001055879">
    <property type="component" value="Linkage Group LG03"/>
</dbReference>
<organism evidence="1 2">
    <name type="scientific">Arctium lappa</name>
    <name type="common">Greater burdock</name>
    <name type="synonym">Lappa major</name>
    <dbReference type="NCBI Taxonomy" id="4217"/>
    <lineage>
        <taxon>Eukaryota</taxon>
        <taxon>Viridiplantae</taxon>
        <taxon>Streptophyta</taxon>
        <taxon>Embryophyta</taxon>
        <taxon>Tracheophyta</taxon>
        <taxon>Spermatophyta</taxon>
        <taxon>Magnoliopsida</taxon>
        <taxon>eudicotyledons</taxon>
        <taxon>Gunneridae</taxon>
        <taxon>Pentapetalae</taxon>
        <taxon>asterids</taxon>
        <taxon>campanulids</taxon>
        <taxon>Asterales</taxon>
        <taxon>Asteraceae</taxon>
        <taxon>Carduoideae</taxon>
        <taxon>Cardueae</taxon>
        <taxon>Arctiinae</taxon>
        <taxon>Arctium</taxon>
    </lineage>
</organism>
<evidence type="ECO:0000313" key="1">
    <source>
        <dbReference type="EMBL" id="KAI3747944.1"/>
    </source>
</evidence>
<comment type="caution">
    <text evidence="1">The sequence shown here is derived from an EMBL/GenBank/DDBJ whole genome shotgun (WGS) entry which is preliminary data.</text>
</comment>
<name>A0ACB9DMN7_ARCLA</name>
<gene>
    <name evidence="1" type="ORF">L6452_10699</name>
</gene>
<protein>
    <submittedName>
        <fullName evidence="1">Uncharacterized protein</fullName>
    </submittedName>
</protein>
<proteinExistence type="predicted"/>
<dbReference type="EMBL" id="CM042049">
    <property type="protein sequence ID" value="KAI3747944.1"/>
    <property type="molecule type" value="Genomic_DNA"/>
</dbReference>
<reference evidence="1 2" key="2">
    <citation type="journal article" date="2022" name="Mol. Ecol. Resour.">
        <title>The genomes of chicory, endive, great burdock and yacon provide insights into Asteraceae paleo-polyploidization history and plant inulin production.</title>
        <authorList>
            <person name="Fan W."/>
            <person name="Wang S."/>
            <person name="Wang H."/>
            <person name="Wang A."/>
            <person name="Jiang F."/>
            <person name="Liu H."/>
            <person name="Zhao H."/>
            <person name="Xu D."/>
            <person name="Zhang Y."/>
        </authorList>
    </citation>
    <scope>NUCLEOTIDE SEQUENCE [LARGE SCALE GENOMIC DNA]</scope>
    <source>
        <strain evidence="2">cv. Niubang</strain>
    </source>
</reference>
<evidence type="ECO:0000313" key="2">
    <source>
        <dbReference type="Proteomes" id="UP001055879"/>
    </source>
</evidence>
<sequence>MSPVLEILTCILILYMFTSVSARWEWESGANPHLISDQEPRPKPTTRLSNPLIGDDGKIYVCLAKNLLIFQSNGSISRTIPLNYTCNVLIPPVLGASRKVYLVAGNRVLRINIRNTQTPESSGEVFLGPETGVEGMDEIIGLSVSTYSSCVLININRRGLFSYRFDGKMRWSTGPVINRMGYRQGCRKNLTGCYFDSVPVIDNCDANVYVSNNQGELYSLSMRSPHFKWIQDYSSLGSFTITAGNNAQLYLTVPDRAIILGLDISNGSVLWQQSIGPLSSQDSAPVVNVNGWISIGSLDGFLYSISPSGVLKKFPETDILDAVSHVNPVLDCSGYAVYISQTKMEGKISRTIGEYTYFSALKPVNTTFKLLVPATGSVYWSESYPGDLVSSCLFSKSDLRRFVMDERMLLAFLSVSNTGNPLSCFSTRQKLASSCSMMDMKPISIDTGNEKASTIFLVFETILVIILAALVRFCCIFWKKKKIQNQDLGKFLGKRRSLQLQKKVFDRSIAELEKKAAAAEGSAGNQVVEELGDLVRERESVERKLSTTYSLGKDTTTPRSKSLLPVSSSDKKTKSFSFRSGQKESVTIFHSLSNSNSTCSSSSSSMDEEMEKRLLKGKAPIETESLSSDNDDDDDDHKEAVKAEGMKIVDDGGGSMRRRSLSLTKNISSSSSK</sequence>
<accession>A0ACB9DMN7</accession>